<organism evidence="3 4">
    <name type="scientific">Patiria miniata</name>
    <name type="common">Bat star</name>
    <name type="synonym">Asterina miniata</name>
    <dbReference type="NCBI Taxonomy" id="46514"/>
    <lineage>
        <taxon>Eukaryota</taxon>
        <taxon>Metazoa</taxon>
        <taxon>Echinodermata</taxon>
        <taxon>Eleutherozoa</taxon>
        <taxon>Asterozoa</taxon>
        <taxon>Asteroidea</taxon>
        <taxon>Valvatacea</taxon>
        <taxon>Valvatida</taxon>
        <taxon>Asterinidae</taxon>
        <taxon>Patiria</taxon>
    </lineage>
</organism>
<feature type="region of interest" description="Disordered" evidence="1">
    <location>
        <begin position="407"/>
        <end position="465"/>
    </location>
</feature>
<evidence type="ECO:0000256" key="1">
    <source>
        <dbReference type="SAM" id="MobiDB-lite"/>
    </source>
</evidence>
<dbReference type="InterPro" id="IPR001584">
    <property type="entry name" value="Integrase_cat-core"/>
</dbReference>
<dbReference type="PANTHER" id="PTHR37984">
    <property type="entry name" value="PROTEIN CBG26694"/>
    <property type="match status" value="1"/>
</dbReference>
<dbReference type="InterPro" id="IPR050951">
    <property type="entry name" value="Retrovirus_Pol_polyprotein"/>
</dbReference>
<protein>
    <recommendedName>
        <fullName evidence="2">Integrase catalytic domain-containing protein</fullName>
    </recommendedName>
</protein>
<dbReference type="InterPro" id="IPR036397">
    <property type="entry name" value="RNaseH_sf"/>
</dbReference>
<dbReference type="Pfam" id="PF00665">
    <property type="entry name" value="rve"/>
    <property type="match status" value="1"/>
</dbReference>
<dbReference type="GO" id="GO:0015074">
    <property type="term" value="P:DNA integration"/>
    <property type="evidence" value="ECO:0007669"/>
    <property type="project" value="InterPro"/>
</dbReference>
<evidence type="ECO:0000259" key="2">
    <source>
        <dbReference type="PROSITE" id="PS50994"/>
    </source>
</evidence>
<feature type="domain" description="Integrase catalytic" evidence="2">
    <location>
        <begin position="136"/>
        <end position="244"/>
    </location>
</feature>
<dbReference type="FunFam" id="1.10.340.70:FF:000003">
    <property type="entry name" value="Protein CBG25708"/>
    <property type="match status" value="1"/>
</dbReference>
<sequence length="465" mass="53080">MENIDASPLSTTHIRNWTRRDPVLSKVLQFVEGGCCPRDKVEEDLKPYTTRSDELSVQDGCLMWGSRVIVPPKGRKRVLQCLHEDHPGIARMKSLARGFAWWPKMDSDIEFEVKGCHNCQQNQPMPPKSELHPWKWPERPWSRLHIDYAGPFLGKMFLIIVDSYSKWMEVFPLNNATTHATIEQLRVAFATHGLPDKVVSDNGTLFTSAEFRKFMTKNGILHILTSPYHPASNGLAERAVRTFKHAMKRMDTGTVETKVARFLFHYRITPHTSTGLSLAEMLMGRRLRSHLDQLRPDVAQRVIKQQEKQKHHHDKHAKTRVFQIGDTVLVRNFTKTGYSWLPGTIAGYAGPVSYKIRLVHNGCEIKRHLDHLRKQESVPHEPHHESHNPDDDIDFGSAIAIPLQEQPPVENVIPPATNDQPEPQAPAEPEPHAPAEPEPQPVPPADRKYPARIRNAPDRYGFKNT</sequence>
<dbReference type="FunFam" id="3.30.420.10:FF:000063">
    <property type="entry name" value="Retrovirus-related Pol polyprotein from transposon 297-like Protein"/>
    <property type="match status" value="1"/>
</dbReference>
<dbReference type="AlphaFoldDB" id="A0A914AME3"/>
<dbReference type="Pfam" id="PF17921">
    <property type="entry name" value="Integrase_H2C2"/>
    <property type="match status" value="1"/>
</dbReference>
<accession>A0A914AME3</accession>
<reference evidence="3" key="1">
    <citation type="submission" date="2022-11" db="UniProtKB">
        <authorList>
            <consortium name="EnsemblMetazoa"/>
        </authorList>
    </citation>
    <scope>IDENTIFICATION</scope>
</reference>
<dbReference type="EnsemblMetazoa" id="XM_038208835.1">
    <property type="protein sequence ID" value="XP_038064763.1"/>
    <property type="gene ID" value="LOC119735136"/>
</dbReference>
<dbReference type="OMA" id="CEACENS"/>
<dbReference type="Proteomes" id="UP000887568">
    <property type="component" value="Unplaced"/>
</dbReference>
<dbReference type="OrthoDB" id="7758825at2759"/>
<dbReference type="GeneID" id="119735136"/>
<evidence type="ECO:0000313" key="3">
    <source>
        <dbReference type="EnsemblMetazoa" id="XP_038064763.1"/>
    </source>
</evidence>
<feature type="compositionally biased region" description="Basic and acidic residues" evidence="1">
    <location>
        <begin position="445"/>
        <end position="465"/>
    </location>
</feature>
<dbReference type="RefSeq" id="XP_038064763.1">
    <property type="nucleotide sequence ID" value="XM_038208835.1"/>
</dbReference>
<evidence type="ECO:0000313" key="4">
    <source>
        <dbReference type="Proteomes" id="UP000887568"/>
    </source>
</evidence>
<proteinExistence type="predicted"/>
<dbReference type="Gene3D" id="3.30.420.10">
    <property type="entry name" value="Ribonuclease H-like superfamily/Ribonuclease H"/>
    <property type="match status" value="1"/>
</dbReference>
<dbReference type="GO" id="GO:0003676">
    <property type="term" value="F:nucleic acid binding"/>
    <property type="evidence" value="ECO:0007669"/>
    <property type="project" value="InterPro"/>
</dbReference>
<dbReference type="PROSITE" id="PS50994">
    <property type="entry name" value="INTEGRASE"/>
    <property type="match status" value="1"/>
</dbReference>
<dbReference type="PANTHER" id="PTHR37984:SF13">
    <property type="entry name" value="RIBONUCLEASE H"/>
    <property type="match status" value="1"/>
</dbReference>
<dbReference type="InterPro" id="IPR012337">
    <property type="entry name" value="RNaseH-like_sf"/>
</dbReference>
<dbReference type="InterPro" id="IPR041588">
    <property type="entry name" value="Integrase_H2C2"/>
</dbReference>
<keyword evidence="4" id="KW-1185">Reference proteome</keyword>
<name>A0A914AME3_PATMI</name>
<feature type="region of interest" description="Disordered" evidence="1">
    <location>
        <begin position="376"/>
        <end position="395"/>
    </location>
</feature>
<dbReference type="SUPFAM" id="SSF53098">
    <property type="entry name" value="Ribonuclease H-like"/>
    <property type="match status" value="1"/>
</dbReference>
<dbReference type="Gene3D" id="1.10.340.70">
    <property type="match status" value="1"/>
</dbReference>
<feature type="compositionally biased region" description="Basic and acidic residues" evidence="1">
    <location>
        <begin position="376"/>
        <end position="390"/>
    </location>
</feature>